<gene>
    <name evidence="2" type="ordered locus">Acav_2456</name>
</gene>
<feature type="region of interest" description="Disordered" evidence="1">
    <location>
        <begin position="272"/>
        <end position="296"/>
    </location>
</feature>
<feature type="compositionally biased region" description="Low complexity" evidence="1">
    <location>
        <begin position="10"/>
        <end position="25"/>
    </location>
</feature>
<dbReference type="KEGG" id="aaa:Acav_2456"/>
<evidence type="ECO:0000313" key="3">
    <source>
        <dbReference type="Proteomes" id="UP000002482"/>
    </source>
</evidence>
<keyword evidence="3" id="KW-1185">Reference proteome</keyword>
<dbReference type="EMBL" id="CP002521">
    <property type="protein sequence ID" value="ADX46368.1"/>
    <property type="molecule type" value="Genomic_DNA"/>
</dbReference>
<dbReference type="OrthoDB" id="9035393at2"/>
<proteinExistence type="predicted"/>
<dbReference type="Proteomes" id="UP000002482">
    <property type="component" value="Chromosome"/>
</dbReference>
<evidence type="ECO:0000256" key="1">
    <source>
        <dbReference type="SAM" id="MobiDB-lite"/>
    </source>
</evidence>
<sequence>MTFLQFPSLRRSSTAGEASSSGAASSPPPSPSSSGTGSRRHASGGLTEPLLRQRPAAEPEGGEPPTPAPAASAPHRNARLRGAVLRQMQVAERTRAGHRLAQADALHGTQARRDARTQANLTTLARQAVLQVRLNRVQRDAYVARLKEVISTDQFQHPMALKGAVGRGPDQRLASPDRAIQAVLDYVQAKHPQEAARLDLQGTTELRLPLEADILLNAWEFSTGCKVREIHLADGGTEEADIDLSTYAAREAIKKGAAAFGEEARLRPVSLKDVEPSSEAEDAHLTPAPGLKGNPEKHPFAFLQGVRYRAESDHEDLQALVNRCLGASDPVTLELRGRMGAQAVNAVLTHKQFTPALGWSMLASLVGSGGLAYALDVVAWGAVMGQVSAALGEDHPATRMTEVLLASLTPLFAETVDSLVIKRLLGTFHNEPLLPESFAEFMSDLKDSAISGGIAAIGSIPNNVAGLTQRWAMEPVSMVTNQIAVSTSGAMVPREVAAAHGEMATGVLERMNEGFFPAPGVAPAAGASEVQARRALADHALADTQGALEAAPGHGLAINSMGIGSVISLLTGFLPFDTMARAHVLPAVVQKIVTIMVNTPTEVLSLGAGILTGNHLGGIGGKLTTDAEKNRRIIELIAHKAVERLGQAQSGGAQGIEITEAELQAIEHPSLALTFPAGRTIVNTMNGVADMVSRCWGALRGVPDERPGEQVDTSALLQRMADQGRHSAPV</sequence>
<protein>
    <recommendedName>
        <fullName evidence="4">Type III effector protein</fullName>
    </recommendedName>
</protein>
<reference evidence="2" key="1">
    <citation type="submission" date="2011-02" db="EMBL/GenBank/DDBJ databases">
        <title>Complete sequence of Acidovorax avenae subsp. avenae ATCC 19860.</title>
        <authorList>
            <consortium name="US DOE Joint Genome Institute"/>
            <person name="Lucas S."/>
            <person name="Copeland A."/>
            <person name="Lapidus A."/>
            <person name="Cheng J.-F."/>
            <person name="Goodwin L."/>
            <person name="Pitluck S."/>
            <person name="Chertkov O."/>
            <person name="Held B."/>
            <person name="Detter J.C."/>
            <person name="Han C."/>
            <person name="Tapia R."/>
            <person name="Land M."/>
            <person name="Hauser L."/>
            <person name="Kyrpides N."/>
            <person name="Ivanova N."/>
            <person name="Ovchinnikova G."/>
            <person name="Pagani I."/>
            <person name="Gordon S."/>
            <person name="Woyke T."/>
        </authorList>
    </citation>
    <scope>NUCLEOTIDE SEQUENCE</scope>
    <source>
        <strain evidence="2">ATCC 19860</strain>
    </source>
</reference>
<dbReference type="AlphaFoldDB" id="F0QDC3"/>
<dbReference type="GeneID" id="34236844"/>
<accession>F0QDC3</accession>
<feature type="region of interest" description="Disordered" evidence="1">
    <location>
        <begin position="1"/>
        <end position="75"/>
    </location>
</feature>
<evidence type="ECO:0000313" key="2">
    <source>
        <dbReference type="EMBL" id="ADX46368.1"/>
    </source>
</evidence>
<dbReference type="RefSeq" id="WP_013594871.1">
    <property type="nucleotide sequence ID" value="NC_015138.1"/>
</dbReference>
<organism evidence="2 3">
    <name type="scientific">Paracidovorax avenae (strain ATCC 19860 / DSM 7227 / CCUG 15838 / JCM 20985 / LMG 2117 / NCPPB 1011)</name>
    <name type="common">Acidovorax avenae</name>
    <dbReference type="NCBI Taxonomy" id="643561"/>
    <lineage>
        <taxon>Bacteria</taxon>
        <taxon>Pseudomonadati</taxon>
        <taxon>Pseudomonadota</taxon>
        <taxon>Betaproteobacteria</taxon>
        <taxon>Burkholderiales</taxon>
        <taxon>Comamonadaceae</taxon>
        <taxon>Paracidovorax</taxon>
    </lineage>
</organism>
<name>F0QDC3_PARA1</name>
<dbReference type="HOGENOM" id="CLU_380671_0_0_4"/>
<evidence type="ECO:0008006" key="4">
    <source>
        <dbReference type="Google" id="ProtNLM"/>
    </source>
</evidence>